<evidence type="ECO:0000256" key="6">
    <source>
        <dbReference type="RuleBase" id="RU365089"/>
    </source>
</evidence>
<comment type="similarity">
    <text evidence="2 6">Belongs to the transposase mutator family.</text>
</comment>
<dbReference type="PATRIC" id="fig|1607817.3.peg.275"/>
<dbReference type="GO" id="GO:0004803">
    <property type="term" value="F:transposase activity"/>
    <property type="evidence" value="ECO:0007669"/>
    <property type="project" value="UniProtKB-UniRule"/>
</dbReference>
<keyword evidence="4 6" id="KW-0238">DNA-binding</keyword>
<keyword evidence="8" id="KW-1185">Reference proteome</keyword>
<gene>
    <name evidence="7" type="ORF">SZ25_00274</name>
</gene>
<comment type="caution">
    <text evidence="7">The sequence shown here is derived from an EMBL/GenBank/DDBJ whole genome shotgun (WGS) entry which is preliminary data.</text>
</comment>
<keyword evidence="6" id="KW-0814">Transposable element</keyword>
<organism evidence="7 8">
    <name type="scientific">Candidatus Arcanibacter lacustris</name>
    <dbReference type="NCBI Taxonomy" id="1607817"/>
    <lineage>
        <taxon>Bacteria</taxon>
        <taxon>Pseudomonadati</taxon>
        <taxon>Pseudomonadota</taxon>
        <taxon>Alphaproteobacteria</taxon>
        <taxon>Rickettsiales</taxon>
        <taxon>Candidatus Arcanibacter</taxon>
    </lineage>
</organism>
<reference evidence="7 8" key="1">
    <citation type="submission" date="2015-02" db="EMBL/GenBank/DDBJ databases">
        <title>Single cell genomics of a rare environmental alphaproteobacterium provides unique insights into Rickettsiaceae evolution.</title>
        <authorList>
            <person name="Martijn J."/>
            <person name="Schulz F."/>
            <person name="Zaremba-Niedzwiedzka K."/>
            <person name="Viklund J."/>
            <person name="Stepanauskas R."/>
            <person name="Andersson S.G.E."/>
            <person name="Horn M."/>
            <person name="Guy L."/>
            <person name="Ettema T.J.G."/>
        </authorList>
    </citation>
    <scope>NUCLEOTIDE SEQUENCE [LARGE SCALE GENOMIC DNA]</scope>
    <source>
        <strain evidence="7 8">SCGC AAA041-L04</strain>
    </source>
</reference>
<comment type="function">
    <text evidence="1 6">Required for the transposition of the insertion element.</text>
</comment>
<dbReference type="Proteomes" id="UP000033358">
    <property type="component" value="Unassembled WGS sequence"/>
</dbReference>
<dbReference type="EMBL" id="JYHA01000036">
    <property type="protein sequence ID" value="KKB96632.1"/>
    <property type="molecule type" value="Genomic_DNA"/>
</dbReference>
<proteinExistence type="inferred from homology"/>
<dbReference type="AlphaFoldDB" id="A0A0F5MRC8"/>
<protein>
    <recommendedName>
        <fullName evidence="6">Mutator family transposase</fullName>
    </recommendedName>
</protein>
<keyword evidence="3 6" id="KW-0815">Transposition</keyword>
<evidence type="ECO:0000256" key="3">
    <source>
        <dbReference type="ARBA" id="ARBA00022578"/>
    </source>
</evidence>
<name>A0A0F5MRC8_9RICK</name>
<evidence type="ECO:0000256" key="1">
    <source>
        <dbReference type="ARBA" id="ARBA00002190"/>
    </source>
</evidence>
<sequence length="388" mass="44530">LEGDVDISKALEEGGLIKQLTKAVIERALSEEMNNHLGYDRYSRSDLNNARNGHYNKNLITDNGVIELNVPRDRNGDFEPAIVPKKQNRIAGLDKKILSLYAKGMSLSDIKQQIYELYEAEISESLISKITDGVMDEVKAWQNRPLESVYPIVYFDCLVVKVRHDKRIINKAVYVALGIDLCGKKDILGLWISENEGAKFWLGNLTEMKNRGMQDMLIACTDNLTGMSEAISAVYPKCEHQLCIVHQIRNSLKYVSYKDRKELVADLKPIYTTATEDAALLALEAFALKWDKRYPQISKSWYHNWANLVIFMQYPSSIKKIIYTTNSIESLNSQLRKVTNNKRVFPNDDAVFKSLYLTIDYITAKWNMPIQNWNEAMAHFLIKFEGRI</sequence>
<accession>A0A0F5MRC8</accession>
<dbReference type="PANTHER" id="PTHR33217:SF5">
    <property type="entry name" value="MUTATOR FAMILY TRANSPOSASE"/>
    <property type="match status" value="1"/>
</dbReference>
<dbReference type="InterPro" id="IPR001207">
    <property type="entry name" value="Transposase_mutator"/>
</dbReference>
<feature type="non-terminal residue" evidence="7">
    <location>
        <position position="1"/>
    </location>
</feature>
<dbReference type="NCBIfam" id="NF033543">
    <property type="entry name" value="transpos_IS256"/>
    <property type="match status" value="1"/>
</dbReference>
<evidence type="ECO:0000256" key="5">
    <source>
        <dbReference type="ARBA" id="ARBA00023172"/>
    </source>
</evidence>
<evidence type="ECO:0000256" key="4">
    <source>
        <dbReference type="ARBA" id="ARBA00023125"/>
    </source>
</evidence>
<dbReference type="Pfam" id="PF00872">
    <property type="entry name" value="Transposase_mut"/>
    <property type="match status" value="1"/>
</dbReference>
<evidence type="ECO:0000313" key="7">
    <source>
        <dbReference type="EMBL" id="KKB96632.1"/>
    </source>
</evidence>
<evidence type="ECO:0000313" key="8">
    <source>
        <dbReference type="Proteomes" id="UP000033358"/>
    </source>
</evidence>
<dbReference type="GO" id="GO:0003677">
    <property type="term" value="F:DNA binding"/>
    <property type="evidence" value="ECO:0007669"/>
    <property type="project" value="UniProtKB-UniRule"/>
</dbReference>
<keyword evidence="5 6" id="KW-0233">DNA recombination</keyword>
<dbReference type="PANTHER" id="PTHR33217">
    <property type="entry name" value="TRANSPOSASE FOR INSERTION SEQUENCE ELEMENT IS1081"/>
    <property type="match status" value="1"/>
</dbReference>
<dbReference type="GO" id="GO:0006313">
    <property type="term" value="P:DNA transposition"/>
    <property type="evidence" value="ECO:0007669"/>
    <property type="project" value="UniProtKB-UniRule"/>
</dbReference>
<evidence type="ECO:0000256" key="2">
    <source>
        <dbReference type="ARBA" id="ARBA00010961"/>
    </source>
</evidence>